<protein>
    <submittedName>
        <fullName evidence="1">Uncharacterized protein</fullName>
    </submittedName>
</protein>
<dbReference type="EMBL" id="LUUB01000018">
    <property type="protein sequence ID" value="OAF16089.1"/>
    <property type="molecule type" value="Genomic_DNA"/>
</dbReference>
<proteinExistence type="predicted"/>
<comment type="caution">
    <text evidence="1">The sequence shown here is derived from an EMBL/GenBank/DDBJ whole genome shotgun (WGS) entry which is preliminary data.</text>
</comment>
<sequence>MPLTRDKIVGHDLERLAFRFSMLNDGGDVVQCQISDAAMDELAGMQGTESSARQAQFLSLRETIERIASDLYDEAPRVRGHVVRIFTRHLGG</sequence>
<evidence type="ECO:0000313" key="2">
    <source>
        <dbReference type="Proteomes" id="UP000076959"/>
    </source>
</evidence>
<dbReference type="InterPro" id="IPR009962">
    <property type="entry name" value="DUF1488"/>
</dbReference>
<gene>
    <name evidence="1" type="ORF">AYJ54_38870</name>
</gene>
<accession>A0A176Z5U8</accession>
<evidence type="ECO:0000313" key="1">
    <source>
        <dbReference type="EMBL" id="OAF16089.1"/>
    </source>
</evidence>
<dbReference type="RefSeq" id="WP_063696272.1">
    <property type="nucleotide sequence ID" value="NZ_LUUB01000018.1"/>
</dbReference>
<dbReference type="OrthoDB" id="8250143at2"/>
<dbReference type="Pfam" id="PF07369">
    <property type="entry name" value="DUF1488"/>
    <property type="match status" value="1"/>
</dbReference>
<dbReference type="InterPro" id="IPR036692">
    <property type="entry name" value="Shew3726-like_sf"/>
</dbReference>
<reference evidence="1 2" key="1">
    <citation type="submission" date="2016-03" db="EMBL/GenBank/DDBJ databases">
        <title>Draft Genome Sequence of the Strain BR 10245 (Bradyrhizobium sp.) isolated from nodules of Centrolobium paraense.</title>
        <authorList>
            <person name="Simoes-Araujo J.L.Sr."/>
            <person name="Barauna A.C."/>
            <person name="Silva K."/>
            <person name="Zilli J.E."/>
        </authorList>
    </citation>
    <scope>NUCLEOTIDE SEQUENCE [LARGE SCALE GENOMIC DNA]</scope>
    <source>
        <strain evidence="1 2">BR 10245</strain>
    </source>
</reference>
<dbReference type="Proteomes" id="UP000076959">
    <property type="component" value="Unassembled WGS sequence"/>
</dbReference>
<dbReference type="SUPFAM" id="SSF160272">
    <property type="entry name" value="Shew3726-like"/>
    <property type="match status" value="1"/>
</dbReference>
<keyword evidence="2" id="KW-1185">Reference proteome</keyword>
<name>A0A176Z5U8_9BRAD</name>
<organism evidence="1 2">
    <name type="scientific">Bradyrhizobium centrolobii</name>
    <dbReference type="NCBI Taxonomy" id="1505087"/>
    <lineage>
        <taxon>Bacteria</taxon>
        <taxon>Pseudomonadati</taxon>
        <taxon>Pseudomonadota</taxon>
        <taxon>Alphaproteobacteria</taxon>
        <taxon>Hyphomicrobiales</taxon>
        <taxon>Nitrobacteraceae</taxon>
        <taxon>Bradyrhizobium</taxon>
    </lineage>
</organism>
<dbReference type="AlphaFoldDB" id="A0A176Z5U8"/>